<dbReference type="EMBL" id="MN820898">
    <property type="protein sequence ID" value="QHB80518.1"/>
    <property type="molecule type" value="Genomic_DNA"/>
</dbReference>
<evidence type="ECO:0000313" key="2">
    <source>
        <dbReference type="Proteomes" id="UP000515820"/>
    </source>
</evidence>
<accession>A0A7G3PNF0</accession>
<proteinExistence type="predicted"/>
<dbReference type="InterPro" id="IPR013423">
    <property type="entry name" value="CHP02594"/>
</dbReference>
<evidence type="ECO:0000313" key="1">
    <source>
        <dbReference type="EMBL" id="QHB80518.1"/>
    </source>
</evidence>
<name>A0A7G3PNF0_9CAUD</name>
<keyword evidence="2" id="KW-1185">Reference proteome</keyword>
<protein>
    <submittedName>
        <fullName evidence="1">Putative endolysin</fullName>
    </submittedName>
</protein>
<gene>
    <name evidence="1" type="ORF">MMDA13_gp85</name>
</gene>
<reference evidence="1 2" key="1">
    <citation type="journal article" date="2020" name="Viruses">
        <title>Characterization of vB_StuS_MMDA13, a Newly Discovered Bacteriophage Infecting the Agar-Degrading Species Sphingomonas turrisvirgatae.</title>
        <authorList>
            <person name="Marmo P."/>
            <person name="Thaller M.C."/>
            <person name="Di Lallo G."/>
            <person name="Henrici De Angelis L."/>
            <person name="Poerio N."/>
            <person name="De Santis F."/>
            <person name="Fraziano M."/>
            <person name="Migliore L."/>
            <person name="D'Andrea M.M."/>
        </authorList>
    </citation>
    <scope>NUCLEOTIDE SEQUENCE [LARGE SCALE GENOMIC DNA]</scope>
</reference>
<organism evidence="1 2">
    <name type="scientific">Sphingomonas phage vB_StuS_MMDA13</name>
    <dbReference type="NCBI Taxonomy" id="2686378"/>
    <lineage>
        <taxon>Viruses</taxon>
        <taxon>Duplodnaviria</taxon>
        <taxon>Heunggongvirae</taxon>
        <taxon>Uroviricota</taxon>
        <taxon>Caudoviricetes</taxon>
        <taxon>Queuovirinae</taxon>
        <taxon>Torvergatavirus</taxon>
        <taxon>Torvergatavirus MMDA13</taxon>
    </lineage>
</organism>
<dbReference type="Proteomes" id="UP000515820">
    <property type="component" value="Segment"/>
</dbReference>
<sequence length="210" mass="22568">MVTTADKIAGALRPIAPQGKLLANDVPLINQMAAQWDARATTALTPVTTTDPKWITAARSKMGETEIPGSKNNPWIVSFWQRLGAAWYNDDETPWCGGFAAWALNEAGLTYPKNFPSAASFKTYGTACAAQVGAIGVKSRKGGNHVFFIVGQTPDKMYYKALGGNQSNAVNIMDILKTDVDNIRWPAGVPVPATPYLPIMPKGKISVNEA</sequence>
<dbReference type="NCBIfam" id="TIGR02594">
    <property type="entry name" value="TIGR02594 family protein"/>
    <property type="match status" value="1"/>
</dbReference>